<accession>A0A5M2D9J6</accession>
<organism evidence="1 2">
    <name type="scientific">Listeria monocytogenes</name>
    <dbReference type="NCBI Taxonomy" id="1639"/>
    <lineage>
        <taxon>Bacteria</taxon>
        <taxon>Bacillati</taxon>
        <taxon>Bacillota</taxon>
        <taxon>Bacilli</taxon>
        <taxon>Bacillales</taxon>
        <taxon>Listeriaceae</taxon>
        <taxon>Listeria</taxon>
    </lineage>
</organism>
<comment type="caution">
    <text evidence="1">The sequence shown here is derived from an EMBL/GenBank/DDBJ whole genome shotgun (WGS) entry which is preliminary data.</text>
</comment>
<gene>
    <name evidence="1" type="ORF">F6436_16570</name>
</gene>
<name>A0A5M2D9J6_LISMN</name>
<reference evidence="1 2" key="1">
    <citation type="submission" date="2019-09" db="EMBL/GenBank/DDBJ databases">
        <authorList>
            <consortium name="GenomeTrakr network: Whole genome sequencing for foodborne pathogen traceback"/>
        </authorList>
    </citation>
    <scope>NUCLEOTIDE SEQUENCE [LARGE SCALE GENOMIC DNA]</scope>
    <source>
        <strain evidence="1 2">FLAG-55987</strain>
    </source>
</reference>
<evidence type="ECO:0000313" key="1">
    <source>
        <dbReference type="EMBL" id="ECY6545916.1"/>
    </source>
</evidence>
<proteinExistence type="predicted"/>
<sequence length="37" mass="4075">MMLFIQKIFRKKGEMIMSIAVTGATGQLGGLVIQHLL</sequence>
<evidence type="ECO:0000313" key="2">
    <source>
        <dbReference type="Proteomes" id="UP000364988"/>
    </source>
</evidence>
<dbReference type="Proteomes" id="UP000364988">
    <property type="component" value="Unassembled WGS sequence"/>
</dbReference>
<protein>
    <submittedName>
        <fullName evidence="1">SDR family NAD(P)-dependent oxidoreductase</fullName>
    </submittedName>
</protein>
<dbReference type="AlphaFoldDB" id="A0A5M2D9J6"/>
<feature type="non-terminal residue" evidence="1">
    <location>
        <position position="37"/>
    </location>
</feature>
<dbReference type="EMBL" id="AALEDS010000045">
    <property type="protein sequence ID" value="ECY6545916.1"/>
    <property type="molecule type" value="Genomic_DNA"/>
</dbReference>
<dbReference type="InterPro" id="IPR036291">
    <property type="entry name" value="NAD(P)-bd_dom_sf"/>
</dbReference>
<dbReference type="SUPFAM" id="SSF51735">
    <property type="entry name" value="NAD(P)-binding Rossmann-fold domains"/>
    <property type="match status" value="1"/>
</dbReference>